<keyword evidence="1" id="KW-1133">Transmembrane helix</keyword>
<dbReference type="Proteomes" id="UP000031802">
    <property type="component" value="Unassembled WGS sequence"/>
</dbReference>
<reference evidence="2 3" key="2">
    <citation type="journal article" date="2015" name="PLoS ONE">
        <title>Whole-Genome Optical Mapping and Finished Genome Sequence of Sphingobacterium deserti sp. nov., a New Species Isolated from the Western Desert of China.</title>
        <authorList>
            <person name="Teng C."/>
            <person name="Zhou Z."/>
            <person name="Molnar I."/>
            <person name="Li X."/>
            <person name="Tang R."/>
            <person name="Chen M."/>
            <person name="Wang L."/>
            <person name="Su S."/>
            <person name="Zhang W."/>
            <person name="Lin M."/>
        </authorList>
    </citation>
    <scope>NUCLEOTIDE SEQUENCE [LARGE SCALE GENOMIC DNA]</scope>
    <source>
        <strain evidence="3">ACCC05744</strain>
    </source>
</reference>
<feature type="transmembrane region" description="Helical" evidence="1">
    <location>
        <begin position="97"/>
        <end position="118"/>
    </location>
</feature>
<dbReference type="EMBL" id="JJMU01000014">
    <property type="protein sequence ID" value="KGE15304.1"/>
    <property type="molecule type" value="Genomic_DNA"/>
</dbReference>
<evidence type="ECO:0000256" key="1">
    <source>
        <dbReference type="SAM" id="Phobius"/>
    </source>
</evidence>
<keyword evidence="1" id="KW-0472">Membrane</keyword>
<accession>A0A0B8T9B2</accession>
<feature type="transmembrane region" description="Helical" evidence="1">
    <location>
        <begin position="124"/>
        <end position="143"/>
    </location>
</feature>
<feature type="transmembrane region" description="Helical" evidence="1">
    <location>
        <begin position="53"/>
        <end position="72"/>
    </location>
</feature>
<keyword evidence="1" id="KW-0812">Transmembrane</keyword>
<organism evidence="2 3">
    <name type="scientific">Sphingobacterium deserti</name>
    <dbReference type="NCBI Taxonomy" id="1229276"/>
    <lineage>
        <taxon>Bacteria</taxon>
        <taxon>Pseudomonadati</taxon>
        <taxon>Bacteroidota</taxon>
        <taxon>Sphingobacteriia</taxon>
        <taxon>Sphingobacteriales</taxon>
        <taxon>Sphingobacteriaceae</taxon>
        <taxon>Sphingobacterium</taxon>
    </lineage>
</organism>
<protein>
    <recommendedName>
        <fullName evidence="4">DUF1648 domain-containing protein</fullName>
    </recommendedName>
</protein>
<feature type="transmembrane region" description="Helical" evidence="1">
    <location>
        <begin position="7"/>
        <end position="24"/>
    </location>
</feature>
<evidence type="ECO:0008006" key="4">
    <source>
        <dbReference type="Google" id="ProtNLM"/>
    </source>
</evidence>
<evidence type="ECO:0000313" key="2">
    <source>
        <dbReference type="EMBL" id="KGE15304.1"/>
    </source>
</evidence>
<proteinExistence type="predicted"/>
<keyword evidence="3" id="KW-1185">Reference proteome</keyword>
<name>A0A0B8T9B2_9SPHI</name>
<sequence length="147" mass="16667">MSKKLIYLYVIAVLILIFSVLLLARHHDAISSPVTTHINLVGEVDKIGDKVHLIYALCANGGLLLISLFFVLKPQYANYPFEITDENRASSYQKMRFFLLILCIITSISFNYMILKAINASHLFIYVISSTAFFAFMVSRYCGTVRS</sequence>
<comment type="caution">
    <text evidence="2">The sequence shown here is derived from an EMBL/GenBank/DDBJ whole genome shotgun (WGS) entry which is preliminary data.</text>
</comment>
<evidence type="ECO:0000313" key="3">
    <source>
        <dbReference type="Proteomes" id="UP000031802"/>
    </source>
</evidence>
<dbReference type="OrthoDB" id="9808690at2"/>
<dbReference type="RefSeq" id="WP_037496058.1">
    <property type="nucleotide sequence ID" value="NZ_JJMU01000014.1"/>
</dbReference>
<reference evidence="3" key="1">
    <citation type="submission" date="2014-04" db="EMBL/GenBank/DDBJ databases">
        <title>Whole-Genome optical mapping and complete genome sequence of Sphingobacterium deserti sp. nov., a new spaces isolated from desert in the west of China.</title>
        <authorList>
            <person name="Teng C."/>
            <person name="Zhou Z."/>
            <person name="Li X."/>
            <person name="Chen M."/>
            <person name="Lin M."/>
            <person name="Wang L."/>
            <person name="Su S."/>
            <person name="Zhang C."/>
            <person name="Zhang W."/>
        </authorList>
    </citation>
    <scope>NUCLEOTIDE SEQUENCE [LARGE SCALE GENOMIC DNA]</scope>
    <source>
        <strain evidence="3">ACCC05744</strain>
    </source>
</reference>
<gene>
    <name evidence="2" type="ORF">DI53_0985</name>
</gene>
<dbReference type="AlphaFoldDB" id="A0A0B8T9B2"/>